<name>A0A3B0XVL2_9ZZZZ</name>
<keyword evidence="1" id="KW-0378">Hydrolase</keyword>
<dbReference type="AlphaFoldDB" id="A0A3B0XVL2"/>
<dbReference type="EMBL" id="UOFH01000135">
    <property type="protein sequence ID" value="VAW60306.1"/>
    <property type="molecule type" value="Genomic_DNA"/>
</dbReference>
<dbReference type="EC" id="3.1.4.46" evidence="1"/>
<accession>A0A3B0XVL2</accession>
<proteinExistence type="predicted"/>
<sequence>MKIKMKKTSSISLLVLIFGVVSCGSSSEPPASSIPENSLSVTTPASAKSDDFSVDGVLTDFVTNNENSLPDVTKTGGRYRANLIDNTDNITLHFNGYQGRLDAKRVSFPFEFIARNIGIGTQADSQQAKSSSGNSFIFAGVQVHVIDLDSRNSSHIVVGHRGTTSFTLEGKNTVGDASGAGVSTVDDMGANVVPSGRADLRVVGNVDRSLTIYWQPPEQAEDNWRLYEGFDNGNGQLPGVAPNYGAEVYVGLITYAQDANDIPFVGTCDAIEIYEK</sequence>
<dbReference type="PROSITE" id="PS51257">
    <property type="entry name" value="PROKAR_LIPOPROTEIN"/>
    <property type="match status" value="1"/>
</dbReference>
<protein>
    <submittedName>
        <fullName evidence="1">Glycerophosphoryl diester phosphodiesterase</fullName>
        <ecNumber evidence="1">3.1.4.46</ecNumber>
    </submittedName>
</protein>
<gene>
    <name evidence="1" type="ORF">MNBD_GAMMA08-2363</name>
</gene>
<dbReference type="GO" id="GO:0008889">
    <property type="term" value="F:glycerophosphodiester phosphodiesterase activity"/>
    <property type="evidence" value="ECO:0007669"/>
    <property type="project" value="UniProtKB-EC"/>
</dbReference>
<organism evidence="1">
    <name type="scientific">hydrothermal vent metagenome</name>
    <dbReference type="NCBI Taxonomy" id="652676"/>
    <lineage>
        <taxon>unclassified sequences</taxon>
        <taxon>metagenomes</taxon>
        <taxon>ecological metagenomes</taxon>
    </lineage>
</organism>
<evidence type="ECO:0000313" key="1">
    <source>
        <dbReference type="EMBL" id="VAW60306.1"/>
    </source>
</evidence>
<reference evidence="1" key="1">
    <citation type="submission" date="2018-06" db="EMBL/GenBank/DDBJ databases">
        <authorList>
            <person name="Zhirakovskaya E."/>
        </authorList>
    </citation>
    <scope>NUCLEOTIDE SEQUENCE</scope>
</reference>